<name>A0A0D8JFI3_9BACT</name>
<proteinExistence type="predicted"/>
<dbReference type="AlphaFoldDB" id="A0A0D8JFI3"/>
<dbReference type="Pfam" id="PF17170">
    <property type="entry name" value="DUF5128"/>
    <property type="match status" value="1"/>
</dbReference>
<keyword evidence="2" id="KW-1185">Reference proteome</keyword>
<evidence type="ECO:0000313" key="1">
    <source>
        <dbReference type="EMBL" id="KJF45680.1"/>
    </source>
</evidence>
<evidence type="ECO:0008006" key="3">
    <source>
        <dbReference type="Google" id="ProtNLM"/>
    </source>
</evidence>
<sequence length="409" mass="46483">MSCRNNSNNLSNKLEIPIMKTILLIITLTLLTSPFKTDCPKAGYNNEPNRKSALNPADENTKVIDVFGSGHSDLSFKSIELIPIETLPDVLIGDFLQLKIDFEGDDFYISSNTNQKEIFRFNKEGKFLNKIGKQGGGPKEYPSIADICVHGDIIDVLSRSANGVKIVGYKNDGTFLYSKSINLIAYSFEWLSPGYILETSYSKAYPFRVYTTDVNGKVTGKYLPNTTGFSMAISGNHFSGLGSEAFYHEGYCDILYKTIDRKLLPAYTIDLREYRVPDEFYKSEPLQAFQLLKRSAFASVLNYFETPSYAFFSIRQSPKRQGNGKELIDYIFILNKETNELFKRSYKMRSEDFFKHPVTGSMNDEIVFLIYPHMILSDKEAFKKLAITNPEIIDRLEVDDNPVLAICKM</sequence>
<dbReference type="Proteomes" id="UP000032544">
    <property type="component" value="Unassembled WGS sequence"/>
</dbReference>
<dbReference type="OrthoDB" id="1110188at2"/>
<dbReference type="EMBL" id="JRHC01000001">
    <property type="protein sequence ID" value="KJF45680.1"/>
    <property type="molecule type" value="Genomic_DNA"/>
</dbReference>
<accession>A0A0D8JFI3</accession>
<comment type="caution">
    <text evidence="1">The sequence shown here is derived from an EMBL/GenBank/DDBJ whole genome shotgun (WGS) entry which is preliminary data.</text>
</comment>
<reference evidence="1 2" key="1">
    <citation type="submission" date="2014-09" db="EMBL/GenBank/DDBJ databases">
        <title>Draft Genome Sequence of Draconibacterium sp. JN14CK-3.</title>
        <authorList>
            <person name="Dong C."/>
            <person name="Lai Q."/>
            <person name="Shao Z."/>
        </authorList>
    </citation>
    <scope>NUCLEOTIDE SEQUENCE [LARGE SCALE GENOMIC DNA]</scope>
    <source>
        <strain evidence="1 2">JN14CK-3</strain>
    </source>
</reference>
<dbReference type="RefSeq" id="WP_045028208.1">
    <property type="nucleotide sequence ID" value="NZ_JRHC01000001.1"/>
</dbReference>
<dbReference type="STRING" id="1544798.LH29_10175"/>
<protein>
    <recommendedName>
        <fullName evidence="3">6-bladed beta-propeller</fullName>
    </recommendedName>
</protein>
<organism evidence="1 2">
    <name type="scientific">Draconibacterium sediminis</name>
    <dbReference type="NCBI Taxonomy" id="1544798"/>
    <lineage>
        <taxon>Bacteria</taxon>
        <taxon>Pseudomonadati</taxon>
        <taxon>Bacteroidota</taxon>
        <taxon>Bacteroidia</taxon>
        <taxon>Marinilabiliales</taxon>
        <taxon>Prolixibacteraceae</taxon>
        <taxon>Draconibacterium</taxon>
    </lineage>
</organism>
<gene>
    <name evidence="1" type="ORF">LH29_10175</name>
</gene>
<evidence type="ECO:0000313" key="2">
    <source>
        <dbReference type="Proteomes" id="UP000032544"/>
    </source>
</evidence>